<evidence type="ECO:0000256" key="5">
    <source>
        <dbReference type="ARBA" id="ARBA00023186"/>
    </source>
</evidence>
<evidence type="ECO:0000256" key="4">
    <source>
        <dbReference type="ARBA" id="ARBA00022764"/>
    </source>
</evidence>
<dbReference type="GO" id="GO:0030288">
    <property type="term" value="C:outer membrane-bounded periplasmic space"/>
    <property type="evidence" value="ECO:0007669"/>
    <property type="project" value="InterPro"/>
</dbReference>
<dbReference type="InterPro" id="IPR001829">
    <property type="entry name" value="Pili_assmbl_chaperone_bac"/>
</dbReference>
<dbReference type="EMBL" id="APPN01000073">
    <property type="protein sequence ID" value="ENV32692.1"/>
    <property type="molecule type" value="Genomic_DNA"/>
</dbReference>
<evidence type="ECO:0000256" key="1">
    <source>
        <dbReference type="ARBA" id="ARBA00004418"/>
    </source>
</evidence>
<dbReference type="InterPro" id="IPR016148">
    <property type="entry name" value="Pili_assmbl_chaperone_C"/>
</dbReference>
<evidence type="ECO:0000256" key="3">
    <source>
        <dbReference type="ARBA" id="ARBA00022729"/>
    </source>
</evidence>
<dbReference type="PRINTS" id="PR00969">
    <property type="entry name" value="CHAPERONPILI"/>
</dbReference>
<dbReference type="InterPro" id="IPR050643">
    <property type="entry name" value="Periplasmic_pilus_chap"/>
</dbReference>
<dbReference type="SUPFAM" id="SSF49584">
    <property type="entry name" value="Periplasmic chaperone C-domain"/>
    <property type="match status" value="1"/>
</dbReference>
<dbReference type="Gene3D" id="2.60.40.10">
    <property type="entry name" value="Immunoglobulins"/>
    <property type="match status" value="2"/>
</dbReference>
<evidence type="ECO:0000256" key="2">
    <source>
        <dbReference type="ARBA" id="ARBA00007399"/>
    </source>
</evidence>
<feature type="domain" description="Pili assembly chaperone N-terminal" evidence="6">
    <location>
        <begin position="33"/>
        <end position="154"/>
    </location>
</feature>
<keyword evidence="9" id="KW-1185">Reference proteome</keyword>
<accession>N8Y7E9</accession>
<reference evidence="8 9" key="1">
    <citation type="submission" date="2013-02" db="EMBL/GenBank/DDBJ databases">
        <title>The Genome Sequence of Acinetobacter gerneri CIP 107464.</title>
        <authorList>
            <consortium name="The Broad Institute Genome Sequencing Platform"/>
            <consortium name="The Broad Institute Genome Sequencing Center for Infectious Disease"/>
            <person name="Cerqueira G."/>
            <person name="Feldgarden M."/>
            <person name="Courvalin P."/>
            <person name="Perichon B."/>
            <person name="Grillot-Courvalin C."/>
            <person name="Clermont D."/>
            <person name="Rocha E."/>
            <person name="Yoon E.-J."/>
            <person name="Nemec A."/>
            <person name="Walker B."/>
            <person name="Young S.K."/>
            <person name="Zeng Q."/>
            <person name="Gargeya S."/>
            <person name="Fitzgerald M."/>
            <person name="Haas B."/>
            <person name="Abouelleil A."/>
            <person name="Alvarado L."/>
            <person name="Arachchi H.M."/>
            <person name="Berlin A.M."/>
            <person name="Chapman S.B."/>
            <person name="Dewar J."/>
            <person name="Goldberg J."/>
            <person name="Griggs A."/>
            <person name="Gujja S."/>
            <person name="Hansen M."/>
            <person name="Howarth C."/>
            <person name="Imamovic A."/>
            <person name="Larimer J."/>
            <person name="McCowan C."/>
            <person name="Murphy C."/>
            <person name="Neiman D."/>
            <person name="Pearson M."/>
            <person name="Priest M."/>
            <person name="Roberts A."/>
            <person name="Saif S."/>
            <person name="Shea T."/>
            <person name="Sisk P."/>
            <person name="Sykes S."/>
            <person name="Wortman J."/>
            <person name="Nusbaum C."/>
            <person name="Birren B."/>
        </authorList>
    </citation>
    <scope>NUCLEOTIDE SEQUENCE [LARGE SCALE GENOMIC DNA]</scope>
    <source>
        <strain evidence="8 9">CIP 107464</strain>
    </source>
</reference>
<keyword evidence="3" id="KW-0732">Signal</keyword>
<sequence length="259" mass="29872">MILSCLRKSVVLKNYIAFVFMLLFTLSNANAAIVMIGTRIIFPAEKTEHSLQFQNKGQAPYLVQLWLESENIDQAQTTVPFITNPTFFKINAEQGQIVRLIFTGEANQYPQDRESLFYLNFSEIPATKNTVADNNKLTVIFKNKVKVFYRPKSLQNQKMDVKKDLSYTIFTQNNKHFIKLINRSSFYITFAKLNIRENQNDILTIQNTMISPKSELIFPAEKSIVNLQHSQAKIEFINVYGATVSSEIMPQINDSRHEK</sequence>
<dbReference type="Proteomes" id="UP000013117">
    <property type="component" value="Unassembled WGS sequence"/>
</dbReference>
<dbReference type="HOGENOM" id="CLU_070768_0_2_6"/>
<evidence type="ECO:0000259" key="7">
    <source>
        <dbReference type="Pfam" id="PF02753"/>
    </source>
</evidence>
<evidence type="ECO:0000313" key="9">
    <source>
        <dbReference type="Proteomes" id="UP000013117"/>
    </source>
</evidence>
<dbReference type="AlphaFoldDB" id="N8Y7E9"/>
<dbReference type="OrthoDB" id="9131059at2"/>
<dbReference type="SUPFAM" id="SSF49354">
    <property type="entry name" value="PapD-like"/>
    <property type="match status" value="1"/>
</dbReference>
<evidence type="ECO:0008006" key="10">
    <source>
        <dbReference type="Google" id="ProtNLM"/>
    </source>
</evidence>
<gene>
    <name evidence="8" type="ORF">F960_03199</name>
</gene>
<keyword evidence="4" id="KW-0574">Periplasm</keyword>
<dbReference type="InterPro" id="IPR016147">
    <property type="entry name" value="Pili_assmbl_chaperone_N"/>
</dbReference>
<dbReference type="STRING" id="202952.GCA_000747725_01030"/>
<evidence type="ECO:0000313" key="8">
    <source>
        <dbReference type="EMBL" id="ENV32692.1"/>
    </source>
</evidence>
<dbReference type="GO" id="GO:0071555">
    <property type="term" value="P:cell wall organization"/>
    <property type="evidence" value="ECO:0007669"/>
    <property type="project" value="InterPro"/>
</dbReference>
<protein>
    <recommendedName>
        <fullName evidence="10">Pili assembly chaperone N-terminal domain-containing protein</fullName>
    </recommendedName>
</protein>
<dbReference type="InterPro" id="IPR008962">
    <property type="entry name" value="PapD-like_sf"/>
</dbReference>
<dbReference type="InterPro" id="IPR036316">
    <property type="entry name" value="Pili_assmbl_chap_C_dom_sf"/>
</dbReference>
<proteinExistence type="inferred from homology"/>
<dbReference type="PATRIC" id="fig|1120926.3.peg.3110"/>
<comment type="similarity">
    <text evidence="2">Belongs to the periplasmic pilus chaperone family.</text>
</comment>
<comment type="subcellular location">
    <subcellularLocation>
        <location evidence="1">Periplasm</location>
    </subcellularLocation>
</comment>
<dbReference type="eggNOG" id="COG3121">
    <property type="taxonomic scope" value="Bacteria"/>
</dbReference>
<evidence type="ECO:0000259" key="6">
    <source>
        <dbReference type="Pfam" id="PF00345"/>
    </source>
</evidence>
<organism evidence="8 9">
    <name type="scientific">Acinetobacter gerneri DSM 14967 = CIP 107464 = MTCC 9824</name>
    <dbReference type="NCBI Taxonomy" id="1120926"/>
    <lineage>
        <taxon>Bacteria</taxon>
        <taxon>Pseudomonadati</taxon>
        <taxon>Pseudomonadota</taxon>
        <taxon>Gammaproteobacteria</taxon>
        <taxon>Moraxellales</taxon>
        <taxon>Moraxellaceae</taxon>
        <taxon>Acinetobacter</taxon>
    </lineage>
</organism>
<dbReference type="Pfam" id="PF02753">
    <property type="entry name" value="PapD_C"/>
    <property type="match status" value="1"/>
</dbReference>
<dbReference type="PANTHER" id="PTHR30251:SF25">
    <property type="entry name" value="FIMBRIAE CHAPARONE"/>
    <property type="match status" value="1"/>
</dbReference>
<dbReference type="InterPro" id="IPR013783">
    <property type="entry name" value="Ig-like_fold"/>
</dbReference>
<comment type="caution">
    <text evidence="8">The sequence shown here is derived from an EMBL/GenBank/DDBJ whole genome shotgun (WGS) entry which is preliminary data.</text>
</comment>
<feature type="domain" description="Pili assembly chaperone C-terminal" evidence="7">
    <location>
        <begin position="182"/>
        <end position="244"/>
    </location>
</feature>
<dbReference type="Pfam" id="PF00345">
    <property type="entry name" value="PapD_N"/>
    <property type="match status" value="1"/>
</dbReference>
<name>N8Y7E9_9GAMM</name>
<keyword evidence="5" id="KW-0143">Chaperone</keyword>
<dbReference type="PANTHER" id="PTHR30251">
    <property type="entry name" value="PILUS ASSEMBLY CHAPERONE"/>
    <property type="match status" value="1"/>
</dbReference>